<gene>
    <name evidence="1" type="ORF">RUM44_005119</name>
</gene>
<dbReference type="PANTHER" id="PTHR13528:SF2">
    <property type="entry name" value="LARGE RIBOSOMAL SUBUNIT PROTEIN BL28M"/>
    <property type="match status" value="1"/>
</dbReference>
<comment type="caution">
    <text evidence="1">The sequence shown here is derived from an EMBL/GenBank/DDBJ whole genome shotgun (WGS) entry which is preliminary data.</text>
</comment>
<accession>A0ABR1AEJ8</accession>
<keyword evidence="2" id="KW-1185">Reference proteome</keyword>
<sequence>MFKNAREVAAAYVRKYKPTLFDSEIGARLPIEYRKFYDEWKNTTPEPVHYIPEKGTWRKDEETGKMKRIENIPLPAFHSKELDNILTGGEKIIFGYIQKKKTGFEVPKFWIPFIYKSVVYSEILNKYISVHMTKRVIELIHKHRGFDSYLLETRACDLGTLLALRLKRKLLFALNDKNLPYDEAKNCKVYEKYKKYCMPPEELEWYGLSFQEACRKQIEIEKAKQREATIPLKYLFRSQLIEDLKAKGINTNN</sequence>
<reference evidence="1 2" key="1">
    <citation type="submission" date="2023-09" db="EMBL/GenBank/DDBJ databases">
        <title>Genomes of two closely related lineages of the louse Polyplax serrata with different host specificities.</title>
        <authorList>
            <person name="Martinu J."/>
            <person name="Tarabai H."/>
            <person name="Stefka J."/>
            <person name="Hypsa V."/>
        </authorList>
    </citation>
    <scope>NUCLEOTIDE SEQUENCE [LARGE SCALE GENOMIC DNA]</scope>
    <source>
        <strain evidence="1">98ZLc_SE</strain>
    </source>
</reference>
<organism evidence="1 2">
    <name type="scientific">Polyplax serrata</name>
    <name type="common">Common mouse louse</name>
    <dbReference type="NCBI Taxonomy" id="468196"/>
    <lineage>
        <taxon>Eukaryota</taxon>
        <taxon>Metazoa</taxon>
        <taxon>Ecdysozoa</taxon>
        <taxon>Arthropoda</taxon>
        <taxon>Hexapoda</taxon>
        <taxon>Insecta</taxon>
        <taxon>Pterygota</taxon>
        <taxon>Neoptera</taxon>
        <taxon>Paraneoptera</taxon>
        <taxon>Psocodea</taxon>
        <taxon>Troctomorpha</taxon>
        <taxon>Phthiraptera</taxon>
        <taxon>Anoplura</taxon>
        <taxon>Polyplacidae</taxon>
        <taxon>Polyplax</taxon>
    </lineage>
</organism>
<dbReference type="EMBL" id="JAWJWF010000051">
    <property type="protein sequence ID" value="KAK6617531.1"/>
    <property type="molecule type" value="Genomic_DNA"/>
</dbReference>
<protein>
    <recommendedName>
        <fullName evidence="3">39S ribosomal protein L28, mitochondrial</fullName>
    </recommendedName>
</protein>
<dbReference type="Proteomes" id="UP001359485">
    <property type="component" value="Unassembled WGS sequence"/>
</dbReference>
<evidence type="ECO:0000313" key="1">
    <source>
        <dbReference type="EMBL" id="KAK6617531.1"/>
    </source>
</evidence>
<evidence type="ECO:0008006" key="3">
    <source>
        <dbReference type="Google" id="ProtNLM"/>
    </source>
</evidence>
<evidence type="ECO:0000313" key="2">
    <source>
        <dbReference type="Proteomes" id="UP001359485"/>
    </source>
</evidence>
<dbReference type="PANTHER" id="PTHR13528">
    <property type="entry name" value="39S RIBOSOMAL PROTEIN L28, MITOCHONDRIAL"/>
    <property type="match status" value="1"/>
</dbReference>
<proteinExistence type="predicted"/>
<dbReference type="InterPro" id="IPR026569">
    <property type="entry name" value="Ribosomal_bL28"/>
</dbReference>
<name>A0ABR1AEJ8_POLSC</name>